<reference evidence="2" key="3">
    <citation type="submission" date="2021-05" db="UniProtKB">
        <authorList>
            <consortium name="EnsemblPlants"/>
        </authorList>
    </citation>
    <scope>IDENTIFICATION</scope>
    <source>
        <strain evidence="2">cv. B73</strain>
    </source>
</reference>
<feature type="compositionally biased region" description="Basic and acidic residues" evidence="1">
    <location>
        <begin position="192"/>
        <end position="202"/>
    </location>
</feature>
<dbReference type="Gramene" id="Zm00001eb032130_T001">
    <property type="protein sequence ID" value="Zm00001eb032130_P001"/>
    <property type="gene ID" value="Zm00001eb032130"/>
</dbReference>
<accession>A0A804LS23</accession>
<sequence length="234" mass="25983">MMNSRRQGWPTVSTTCTSEQQYLKDARTIKNNNERRYSSFPPPTQCKKIFRKKEKTRAINETGRRRRSNLQPIDQPIAGVRSSFPYEDCMRHATDRDRVQETGTERCGGGDADADADADPDAHCLVDEVTDAEADRRWLRRCCFCWCSWRRPSRARSMLASAAIARDRALAAATAGDVSGSGAPPSPGDSCGGERADERPAEGGDAFARGRGGRERRLWHARGAAVYIRELSSG</sequence>
<dbReference type="AlphaFoldDB" id="A0A804LS23"/>
<organism evidence="2 3">
    <name type="scientific">Zea mays</name>
    <name type="common">Maize</name>
    <dbReference type="NCBI Taxonomy" id="4577"/>
    <lineage>
        <taxon>Eukaryota</taxon>
        <taxon>Viridiplantae</taxon>
        <taxon>Streptophyta</taxon>
        <taxon>Embryophyta</taxon>
        <taxon>Tracheophyta</taxon>
        <taxon>Spermatophyta</taxon>
        <taxon>Magnoliopsida</taxon>
        <taxon>Liliopsida</taxon>
        <taxon>Poales</taxon>
        <taxon>Poaceae</taxon>
        <taxon>PACMAD clade</taxon>
        <taxon>Panicoideae</taxon>
        <taxon>Andropogonodae</taxon>
        <taxon>Andropogoneae</taxon>
        <taxon>Tripsacinae</taxon>
        <taxon>Zea</taxon>
    </lineage>
</organism>
<protein>
    <submittedName>
        <fullName evidence="2">Uncharacterized protein</fullName>
    </submittedName>
</protein>
<reference evidence="3" key="1">
    <citation type="submission" date="2015-12" db="EMBL/GenBank/DDBJ databases">
        <title>Update maize B73 reference genome by single molecule sequencing technologies.</title>
        <authorList>
            <consortium name="Maize Genome Sequencing Project"/>
            <person name="Ware D."/>
        </authorList>
    </citation>
    <scope>NUCLEOTIDE SEQUENCE [LARGE SCALE GENOMIC DNA]</scope>
    <source>
        <strain evidence="3">cv. B73</strain>
    </source>
</reference>
<evidence type="ECO:0000256" key="1">
    <source>
        <dbReference type="SAM" id="MobiDB-lite"/>
    </source>
</evidence>
<proteinExistence type="predicted"/>
<evidence type="ECO:0000313" key="3">
    <source>
        <dbReference type="Proteomes" id="UP000007305"/>
    </source>
</evidence>
<reference evidence="2" key="2">
    <citation type="submission" date="2019-07" db="EMBL/GenBank/DDBJ databases">
        <authorList>
            <person name="Seetharam A."/>
            <person name="Woodhouse M."/>
            <person name="Cannon E."/>
        </authorList>
    </citation>
    <scope>NUCLEOTIDE SEQUENCE [LARGE SCALE GENOMIC DNA]</scope>
    <source>
        <strain evidence="2">cv. B73</strain>
    </source>
</reference>
<dbReference type="Proteomes" id="UP000007305">
    <property type="component" value="Chromosome 1"/>
</dbReference>
<feature type="region of interest" description="Disordered" evidence="1">
    <location>
        <begin position="175"/>
        <end position="210"/>
    </location>
</feature>
<dbReference type="InParanoid" id="A0A804LS23"/>
<keyword evidence="3" id="KW-1185">Reference proteome</keyword>
<evidence type="ECO:0000313" key="2">
    <source>
        <dbReference type="EnsemblPlants" id="Zm00001eb032130_P001"/>
    </source>
</evidence>
<name>A0A804LS23_MAIZE</name>
<dbReference type="EnsemblPlants" id="Zm00001eb032130_T001">
    <property type="protein sequence ID" value="Zm00001eb032130_P001"/>
    <property type="gene ID" value="Zm00001eb032130"/>
</dbReference>